<accession>A0ACD0P7Z0</accession>
<dbReference type="Proteomes" id="UP000245626">
    <property type="component" value="Unassembled WGS sequence"/>
</dbReference>
<evidence type="ECO:0000313" key="1">
    <source>
        <dbReference type="EMBL" id="PWN54213.1"/>
    </source>
</evidence>
<proteinExistence type="predicted"/>
<evidence type="ECO:0000313" key="2">
    <source>
        <dbReference type="Proteomes" id="UP000245626"/>
    </source>
</evidence>
<organism evidence="1 2">
    <name type="scientific">Violaceomyces palustris</name>
    <dbReference type="NCBI Taxonomy" id="1673888"/>
    <lineage>
        <taxon>Eukaryota</taxon>
        <taxon>Fungi</taxon>
        <taxon>Dikarya</taxon>
        <taxon>Basidiomycota</taxon>
        <taxon>Ustilaginomycotina</taxon>
        <taxon>Ustilaginomycetes</taxon>
        <taxon>Violaceomycetales</taxon>
        <taxon>Violaceomycetaceae</taxon>
        <taxon>Violaceomyces</taxon>
    </lineage>
</organism>
<keyword evidence="2" id="KW-1185">Reference proteome</keyword>
<name>A0ACD0P7Z0_9BASI</name>
<sequence>MSISEQAQPGVVNDDDCLAQISSKVSNLNIEQGEQQALSLPASPDSKSSVKSIGSPADQAKPEAMKDSDINLPEPAKDEHHLESKSSIEGSQETLQDTSEDSNHSSVPKETQQDLLAGRGKEPSPNSSSPPSIDVSSISKQSQGDERATGVLADDASVAAVAQAFGRTASAKEVINQKDSDNLLQLEQFIPPDSQEGGASSPNFTNAEAPSQGLEGKDKAVASTGIKVGKGPPPTTKASEELPFDFNRFLEQMKHKSASPVGEYVRSFIKGFSKKPYRTSDQVKLIFDFLDFISQRMREAEVWSRLSDVEFDNATEAMEKLVMNRLYPYTFTPAVAREGRWAVQTDDLERDHILKQRIRLFTWLSEKHLDIPQGDHSRGFIEFSLQELLKINHYKAPRDKVICILNCCKVIFGLIRHLSSEENADTFIPILIFVVLKANPDNLISNVEYISRFRNPERLSSESGYYLSSLMGAIAFIETMDYASLSNISQEEFENRSNSVTAPVNSGEESANSILIPPLASSIADDTRAFFQRTSEAAKAGLGRPMGALGRLINESIEGIRTPASGESASSTPNRQESPTPAATPSRSRILSLFGSDPESQTTLDPKRPSSAGASAGVTSGFLGVDEEPQTPSTGDLVQDGFKPFAHVGANFPYAPARERPKMPRRELSVDEGYEAETGEGRKLVRMAPDPHDDSLDDVNDTPDARRRLPALERGFIPSFLNDTPTPLRLQEGNAGAGLVRGQNYLQVGPIALNDHGTPLRINQAAQSTDSRNEIHRDDMEQMSASMETLKSIFPTTEDDVIQMVLQASEGNVETAIDRLLEMS</sequence>
<dbReference type="EMBL" id="KZ819692">
    <property type="protein sequence ID" value="PWN54213.1"/>
    <property type="molecule type" value="Genomic_DNA"/>
</dbReference>
<gene>
    <name evidence="1" type="ORF">IE53DRAFT_372628</name>
</gene>
<protein>
    <submittedName>
        <fullName evidence="1">Uncharacterized protein</fullName>
    </submittedName>
</protein>
<reference evidence="1 2" key="1">
    <citation type="journal article" date="2018" name="Mol. Biol. Evol.">
        <title>Broad Genomic Sampling Reveals a Smut Pathogenic Ancestry of the Fungal Clade Ustilaginomycotina.</title>
        <authorList>
            <person name="Kijpornyongpan T."/>
            <person name="Mondo S.J."/>
            <person name="Barry K."/>
            <person name="Sandor L."/>
            <person name="Lee J."/>
            <person name="Lipzen A."/>
            <person name="Pangilinan J."/>
            <person name="LaButti K."/>
            <person name="Hainaut M."/>
            <person name="Henrissat B."/>
            <person name="Grigoriev I.V."/>
            <person name="Spatafora J.W."/>
            <person name="Aime M.C."/>
        </authorList>
    </citation>
    <scope>NUCLEOTIDE SEQUENCE [LARGE SCALE GENOMIC DNA]</scope>
    <source>
        <strain evidence="1 2">SA 807</strain>
    </source>
</reference>